<dbReference type="GO" id="GO:0005789">
    <property type="term" value="C:endoplasmic reticulum membrane"/>
    <property type="evidence" value="ECO:0007669"/>
    <property type="project" value="UniProtKB-SubCell"/>
</dbReference>
<organism evidence="3 4">
    <name type="scientific">Musa acuminata subsp. malaccensis</name>
    <name type="common">Wild banana</name>
    <name type="synonym">Musa malaccensis</name>
    <dbReference type="NCBI Taxonomy" id="214687"/>
    <lineage>
        <taxon>Eukaryota</taxon>
        <taxon>Viridiplantae</taxon>
        <taxon>Streptophyta</taxon>
        <taxon>Embryophyta</taxon>
        <taxon>Tracheophyta</taxon>
        <taxon>Spermatophyta</taxon>
        <taxon>Magnoliopsida</taxon>
        <taxon>Liliopsida</taxon>
        <taxon>Zingiberales</taxon>
        <taxon>Musaceae</taxon>
        <taxon>Musa</taxon>
    </lineage>
</organism>
<gene>
    <name evidence="2" type="ORF">GSMUA_166950.1</name>
</gene>
<keyword evidence="1" id="KW-0256">Endoplasmic reticulum</keyword>
<dbReference type="InterPro" id="IPR037364">
    <property type="entry name" value="Sec23"/>
</dbReference>
<evidence type="ECO:0000256" key="1">
    <source>
        <dbReference type="RuleBase" id="RU365030"/>
    </source>
</evidence>
<keyword evidence="1" id="KW-0479">Metal-binding</keyword>
<evidence type="ECO:0000313" key="4">
    <source>
        <dbReference type="Proteomes" id="UP000012960"/>
    </source>
</evidence>
<dbReference type="InParanoid" id="A0A804JIL8"/>
<dbReference type="PANTHER" id="PTHR11141:SF0">
    <property type="entry name" value="PROTEIN TRANSPORT PROTEIN SEC23"/>
    <property type="match status" value="1"/>
</dbReference>
<keyword evidence="1" id="KW-0931">ER-Golgi transport</keyword>
<dbReference type="GO" id="GO:0046872">
    <property type="term" value="F:metal ion binding"/>
    <property type="evidence" value="ECO:0007669"/>
    <property type="project" value="UniProtKB-KW"/>
</dbReference>
<keyword evidence="1" id="KW-0963">Cytoplasm</keyword>
<evidence type="ECO:0000313" key="3">
    <source>
        <dbReference type="EnsemblPlants" id="Ma06_p21070.1"/>
    </source>
</evidence>
<reference evidence="3" key="2">
    <citation type="submission" date="2021-05" db="UniProtKB">
        <authorList>
            <consortium name="EnsemblPlants"/>
        </authorList>
    </citation>
    <scope>IDENTIFICATION</scope>
    <source>
        <strain evidence="3">subsp. malaccensis</strain>
    </source>
</reference>
<dbReference type="EMBL" id="HG996471">
    <property type="protein sequence ID" value="CAG1846900.1"/>
    <property type="molecule type" value="Genomic_DNA"/>
</dbReference>
<protein>
    <recommendedName>
        <fullName evidence="1">Protein transport protein SEC23</fullName>
    </recommendedName>
</protein>
<dbReference type="SUPFAM" id="SSF82754">
    <property type="entry name" value="C-terminal, gelsolin-like domain of Sec23/24"/>
    <property type="match status" value="1"/>
</dbReference>
<dbReference type="GO" id="GO:0012507">
    <property type="term" value="C:ER to Golgi transport vesicle membrane"/>
    <property type="evidence" value="ECO:0007669"/>
    <property type="project" value="UniProtKB-SubCell"/>
</dbReference>
<dbReference type="Proteomes" id="UP000012960">
    <property type="component" value="Unplaced"/>
</dbReference>
<dbReference type="Gene3D" id="3.40.20.10">
    <property type="entry name" value="Severin"/>
    <property type="match status" value="1"/>
</dbReference>
<keyword evidence="1" id="KW-0813">Transport</keyword>
<comment type="subcellular location">
    <subcellularLocation>
        <location evidence="1">Cytoplasmic vesicle</location>
        <location evidence="1">COPII-coated vesicle membrane</location>
        <topology evidence="1">Peripheral membrane protein</topology>
        <orientation evidence="1">Cytoplasmic side</orientation>
    </subcellularLocation>
    <subcellularLocation>
        <location evidence="1">Endoplasmic reticulum membrane</location>
        <topology evidence="1">Peripheral membrane protein</topology>
        <orientation evidence="1">Cytoplasmic side</orientation>
    </subcellularLocation>
</comment>
<comment type="function">
    <text evidence="1">Component of the coat protein complex II (COPII) which promotes the formation of transport vesicles from the endoplasmic reticulum (ER). The coat has two main functions, the physical deformation of the endoplasmic reticulum membrane into vesicles and the selection of cargo molecules.</text>
</comment>
<dbReference type="GO" id="GO:0015031">
    <property type="term" value="P:protein transport"/>
    <property type="evidence" value="ECO:0007669"/>
    <property type="project" value="UniProtKB-KW"/>
</dbReference>
<evidence type="ECO:0000313" key="2">
    <source>
        <dbReference type="EMBL" id="CAG1846900.1"/>
    </source>
</evidence>
<keyword evidence="1" id="KW-0653">Protein transport</keyword>
<dbReference type="EnsemblPlants" id="Ma06_t21070.1">
    <property type="protein sequence ID" value="Ma06_p21070.1"/>
    <property type="gene ID" value="Ma06_g21070"/>
</dbReference>
<keyword evidence="1" id="KW-0472">Membrane</keyword>
<keyword evidence="4" id="KW-1185">Reference proteome</keyword>
<dbReference type="PANTHER" id="PTHR11141">
    <property type="entry name" value="PROTEIN TRANSPORT PROTEIN SEC23"/>
    <property type="match status" value="1"/>
</dbReference>
<dbReference type="AlphaFoldDB" id="A0A804JIL8"/>
<dbReference type="InterPro" id="IPR029006">
    <property type="entry name" value="ADF-H/Gelsolin-like_dom_sf"/>
</dbReference>
<name>A0A804JIL8_MUSAM</name>
<dbReference type="InterPro" id="IPR036180">
    <property type="entry name" value="Gelsolin-like_dom_sf"/>
</dbReference>
<reference evidence="2" key="1">
    <citation type="submission" date="2021-03" db="EMBL/GenBank/DDBJ databases">
        <authorList>
            <consortium name="Genoscope - CEA"/>
            <person name="William W."/>
        </authorList>
    </citation>
    <scope>NUCLEOTIDE SEQUENCE</scope>
    <source>
        <strain evidence="2">Doubled-haploid Pahang</strain>
    </source>
</reference>
<proteinExistence type="inferred from homology"/>
<dbReference type="GO" id="GO:0016192">
    <property type="term" value="P:vesicle-mediated transport"/>
    <property type="evidence" value="ECO:0007669"/>
    <property type="project" value="UniProtKB-KW"/>
</dbReference>
<accession>A0A804JIL8</accession>
<sequence>MLLSRESITNSVVMIQSSLFSYSSNSPPAPASLDVASISADRILLLDAFFSVAVFHGMTIAQWLPESTRASGLLHSAITSTSG</sequence>
<dbReference type="Gramene" id="Ma06_t21070.1">
    <property type="protein sequence ID" value="Ma06_p21070.1"/>
    <property type="gene ID" value="Ma06_g21070"/>
</dbReference>
<keyword evidence="1" id="KW-0968">Cytoplasmic vesicle</keyword>
<dbReference type="OMA" id="SVVMIQS"/>
<comment type="similarity">
    <text evidence="1">Belongs to the SEC23/SEC24 family. SEC23 subfamily.</text>
</comment>
<keyword evidence="1" id="KW-0862">Zinc</keyword>